<sequence length="45" mass="5017">MSRAVPSGRREGMFPGRYSEIFGFGERLGCILNFGHSFDAIEAHL</sequence>
<gene>
    <name evidence="1" type="ORF">PECAL_5P26410</name>
</gene>
<name>A0A8J2X2A6_9STRA</name>
<evidence type="ECO:0000313" key="1">
    <source>
        <dbReference type="EMBL" id="CAH0378123.1"/>
    </source>
</evidence>
<comment type="caution">
    <text evidence="1">The sequence shown here is derived from an EMBL/GenBank/DDBJ whole genome shotgun (WGS) entry which is preliminary data.</text>
</comment>
<proteinExistence type="predicted"/>
<accession>A0A8J2X2A6</accession>
<organism evidence="1 2">
    <name type="scientific">Pelagomonas calceolata</name>
    <dbReference type="NCBI Taxonomy" id="35677"/>
    <lineage>
        <taxon>Eukaryota</taxon>
        <taxon>Sar</taxon>
        <taxon>Stramenopiles</taxon>
        <taxon>Ochrophyta</taxon>
        <taxon>Pelagophyceae</taxon>
        <taxon>Pelagomonadales</taxon>
        <taxon>Pelagomonadaceae</taxon>
        <taxon>Pelagomonas</taxon>
    </lineage>
</organism>
<dbReference type="EMBL" id="CAKKNE010000005">
    <property type="protein sequence ID" value="CAH0378123.1"/>
    <property type="molecule type" value="Genomic_DNA"/>
</dbReference>
<reference evidence="1" key="1">
    <citation type="submission" date="2021-11" db="EMBL/GenBank/DDBJ databases">
        <authorList>
            <consortium name="Genoscope - CEA"/>
            <person name="William W."/>
        </authorList>
    </citation>
    <scope>NUCLEOTIDE SEQUENCE</scope>
</reference>
<keyword evidence="2" id="KW-1185">Reference proteome</keyword>
<protein>
    <submittedName>
        <fullName evidence="1">Uncharacterized protein</fullName>
    </submittedName>
</protein>
<dbReference type="AlphaFoldDB" id="A0A8J2X2A6"/>
<dbReference type="Proteomes" id="UP000789595">
    <property type="component" value="Unassembled WGS sequence"/>
</dbReference>
<evidence type="ECO:0000313" key="2">
    <source>
        <dbReference type="Proteomes" id="UP000789595"/>
    </source>
</evidence>